<proteinExistence type="predicted"/>
<sequence>MLKKLTFSALFLLLLSEISFAQNKFLNTVTPDHINLQYAGSIGFLSLGAGYDLFNEKAELSFHVGYVPESLGGELTMTAIKFHYKPFNIPIGDKIIIKPFNPVFFPSYTIGDNFDYQFEAPQYRKGYYFWSSALRLHLGASTEIKLLSKPNSKIKDLSIYAEANTNDLYAISWFRNSSISTFHKMFRMGYGIKMHF</sequence>
<dbReference type="EMBL" id="SWBO01000005">
    <property type="protein sequence ID" value="TKB99991.1"/>
    <property type="molecule type" value="Genomic_DNA"/>
</dbReference>
<name>A0A4U1C6N3_9SPHI</name>
<evidence type="ECO:0000256" key="1">
    <source>
        <dbReference type="SAM" id="SignalP"/>
    </source>
</evidence>
<dbReference type="RefSeq" id="WP_136877155.1">
    <property type="nucleotide sequence ID" value="NZ_SWBO01000005.1"/>
</dbReference>
<feature type="chain" id="PRO_5020902068" description="Outer membrane protein beta-barrel domain-containing protein" evidence="1">
    <location>
        <begin position="22"/>
        <end position="196"/>
    </location>
</feature>
<dbReference type="OrthoDB" id="5381546at2"/>
<feature type="signal peptide" evidence="1">
    <location>
        <begin position="1"/>
        <end position="21"/>
    </location>
</feature>
<accession>A0A4U1C6N3</accession>
<gene>
    <name evidence="2" type="ORF">FA045_11155</name>
</gene>
<dbReference type="Proteomes" id="UP000310477">
    <property type="component" value="Unassembled WGS sequence"/>
</dbReference>
<evidence type="ECO:0000313" key="3">
    <source>
        <dbReference type="Proteomes" id="UP000310477"/>
    </source>
</evidence>
<dbReference type="AlphaFoldDB" id="A0A4U1C6N3"/>
<organism evidence="2 3">
    <name type="scientific">Pedobacter cryotolerans</name>
    <dbReference type="NCBI Taxonomy" id="2571270"/>
    <lineage>
        <taxon>Bacteria</taxon>
        <taxon>Pseudomonadati</taxon>
        <taxon>Bacteroidota</taxon>
        <taxon>Sphingobacteriia</taxon>
        <taxon>Sphingobacteriales</taxon>
        <taxon>Sphingobacteriaceae</taxon>
        <taxon>Pedobacter</taxon>
    </lineage>
</organism>
<evidence type="ECO:0000313" key="2">
    <source>
        <dbReference type="EMBL" id="TKB99991.1"/>
    </source>
</evidence>
<reference evidence="2 3" key="1">
    <citation type="submission" date="2019-04" db="EMBL/GenBank/DDBJ databases">
        <title>Pedobacter sp. AR-2-6 sp. nov., isolated from Arctic soil.</title>
        <authorList>
            <person name="Dahal R.H."/>
            <person name="Kim D.-U."/>
        </authorList>
    </citation>
    <scope>NUCLEOTIDE SEQUENCE [LARGE SCALE GENOMIC DNA]</scope>
    <source>
        <strain evidence="2 3">AR-2-6</strain>
    </source>
</reference>
<protein>
    <recommendedName>
        <fullName evidence="4">Outer membrane protein beta-barrel domain-containing protein</fullName>
    </recommendedName>
</protein>
<keyword evidence="1" id="KW-0732">Signal</keyword>
<evidence type="ECO:0008006" key="4">
    <source>
        <dbReference type="Google" id="ProtNLM"/>
    </source>
</evidence>
<comment type="caution">
    <text evidence="2">The sequence shown here is derived from an EMBL/GenBank/DDBJ whole genome shotgun (WGS) entry which is preliminary data.</text>
</comment>
<keyword evidence="3" id="KW-1185">Reference proteome</keyword>